<accession>A0A0C2TBT7</accession>
<dbReference type="InParanoid" id="A0A0C2TBT7"/>
<dbReference type="AlphaFoldDB" id="A0A0C2TBT7"/>
<name>A0A0C2TBT7_AMAMK</name>
<evidence type="ECO:0000313" key="2">
    <source>
        <dbReference type="Proteomes" id="UP000054549"/>
    </source>
</evidence>
<organism evidence="1 2">
    <name type="scientific">Amanita muscaria (strain Koide BX008)</name>
    <dbReference type="NCBI Taxonomy" id="946122"/>
    <lineage>
        <taxon>Eukaryota</taxon>
        <taxon>Fungi</taxon>
        <taxon>Dikarya</taxon>
        <taxon>Basidiomycota</taxon>
        <taxon>Agaricomycotina</taxon>
        <taxon>Agaricomycetes</taxon>
        <taxon>Agaricomycetidae</taxon>
        <taxon>Agaricales</taxon>
        <taxon>Pluteineae</taxon>
        <taxon>Amanitaceae</taxon>
        <taxon>Amanita</taxon>
    </lineage>
</organism>
<sequence length="71" mass="7935">MNDLPMFFLEINPLLHLDQISSRVDADAQTRARFLALYNVTPTLGFMASVSWGKGLRLLHGQSHEPQLAAL</sequence>
<dbReference type="Proteomes" id="UP000054549">
    <property type="component" value="Unassembled WGS sequence"/>
</dbReference>
<evidence type="ECO:0000313" key="1">
    <source>
        <dbReference type="EMBL" id="KIL64204.1"/>
    </source>
</evidence>
<reference evidence="1 2" key="1">
    <citation type="submission" date="2014-04" db="EMBL/GenBank/DDBJ databases">
        <title>Evolutionary Origins and Diversification of the Mycorrhizal Mutualists.</title>
        <authorList>
            <consortium name="DOE Joint Genome Institute"/>
            <consortium name="Mycorrhizal Genomics Consortium"/>
            <person name="Kohler A."/>
            <person name="Kuo A."/>
            <person name="Nagy L.G."/>
            <person name="Floudas D."/>
            <person name="Copeland A."/>
            <person name="Barry K.W."/>
            <person name="Cichocki N."/>
            <person name="Veneault-Fourrey C."/>
            <person name="LaButti K."/>
            <person name="Lindquist E.A."/>
            <person name="Lipzen A."/>
            <person name="Lundell T."/>
            <person name="Morin E."/>
            <person name="Murat C."/>
            <person name="Riley R."/>
            <person name="Ohm R."/>
            <person name="Sun H."/>
            <person name="Tunlid A."/>
            <person name="Henrissat B."/>
            <person name="Grigoriev I.V."/>
            <person name="Hibbett D.S."/>
            <person name="Martin F."/>
        </authorList>
    </citation>
    <scope>NUCLEOTIDE SEQUENCE [LARGE SCALE GENOMIC DNA]</scope>
    <source>
        <strain evidence="1 2">Koide BX008</strain>
    </source>
</reference>
<dbReference type="HOGENOM" id="CLU_2739499_0_0_1"/>
<gene>
    <name evidence="1" type="ORF">M378DRAFT_163447</name>
</gene>
<protein>
    <submittedName>
        <fullName evidence="1">Uncharacterized protein</fullName>
    </submittedName>
</protein>
<proteinExistence type="predicted"/>
<keyword evidence="2" id="KW-1185">Reference proteome</keyword>
<dbReference type="EMBL" id="KN818251">
    <property type="protein sequence ID" value="KIL64204.1"/>
    <property type="molecule type" value="Genomic_DNA"/>
</dbReference>